<dbReference type="PROSITE" id="PS51219">
    <property type="entry name" value="DPCK"/>
    <property type="match status" value="1"/>
</dbReference>
<dbReference type="NCBIfam" id="TIGR00152">
    <property type="entry name" value="dephospho-CoA kinase"/>
    <property type="match status" value="1"/>
</dbReference>
<dbReference type="CDD" id="cd02022">
    <property type="entry name" value="DPCK"/>
    <property type="match status" value="1"/>
</dbReference>
<keyword evidence="6 8" id="KW-0067">ATP-binding</keyword>
<sequence length="199" mass="22802">MKIIGLTGNIASGKSFVSSILKELGAFIIDMDKIGRMIQEQNYRNVLEKIREVFGDGIFESDGTLNRKALGEIVFKDRDKLEKLNEIMYPLMEERLIEEIEYAKSVAEVIVVDAAILIEAGWDKLVDEVWVVYTPKNLQLKRLVEREKIDLTSALSRIDAQMPIEEKIKCGDVVINNSEDMEKLKQVVIDLWKRRVLST</sequence>
<comment type="subcellular location">
    <subcellularLocation>
        <location evidence="8">Cytoplasm</location>
    </subcellularLocation>
</comment>
<dbReference type="UniPathway" id="UPA00241">
    <property type="reaction ID" value="UER00356"/>
</dbReference>
<dbReference type="InterPro" id="IPR001977">
    <property type="entry name" value="Depp_CoAkinase"/>
</dbReference>
<keyword evidence="2 8" id="KW-0963">Cytoplasm</keyword>
<dbReference type="Gene3D" id="3.40.50.300">
    <property type="entry name" value="P-loop containing nucleotide triphosphate hydrolases"/>
    <property type="match status" value="1"/>
</dbReference>
<dbReference type="FunFam" id="3.40.50.300:FF:000991">
    <property type="entry name" value="Dephospho-CoA kinase"/>
    <property type="match status" value="1"/>
</dbReference>
<dbReference type="GO" id="GO:0005737">
    <property type="term" value="C:cytoplasm"/>
    <property type="evidence" value="ECO:0007669"/>
    <property type="project" value="UniProtKB-SubCell"/>
</dbReference>
<dbReference type="Pfam" id="PF01121">
    <property type="entry name" value="CoaE"/>
    <property type="match status" value="1"/>
</dbReference>
<keyword evidence="3 8" id="KW-0808">Transferase</keyword>
<reference evidence="10" key="1">
    <citation type="journal article" date="2020" name="mSystems">
        <title>Genome- and Community-Level Interaction Insights into Carbon Utilization and Element Cycling Functions of Hydrothermarchaeota in Hydrothermal Sediment.</title>
        <authorList>
            <person name="Zhou Z."/>
            <person name="Liu Y."/>
            <person name="Xu W."/>
            <person name="Pan J."/>
            <person name="Luo Z.H."/>
            <person name="Li M."/>
        </authorList>
    </citation>
    <scope>NUCLEOTIDE SEQUENCE [LARGE SCALE GENOMIC DNA]</scope>
    <source>
        <strain evidence="10">SpSt-794</strain>
    </source>
</reference>
<gene>
    <name evidence="8" type="primary">coaE</name>
    <name evidence="10" type="ORF">ENV82_00760</name>
</gene>
<evidence type="ECO:0000256" key="9">
    <source>
        <dbReference type="NCBIfam" id="TIGR00152"/>
    </source>
</evidence>
<dbReference type="GO" id="GO:0015937">
    <property type="term" value="P:coenzyme A biosynthetic process"/>
    <property type="evidence" value="ECO:0007669"/>
    <property type="project" value="UniProtKB-UniRule"/>
</dbReference>
<evidence type="ECO:0000256" key="1">
    <source>
        <dbReference type="ARBA" id="ARBA00009018"/>
    </source>
</evidence>
<evidence type="ECO:0000256" key="4">
    <source>
        <dbReference type="ARBA" id="ARBA00022741"/>
    </source>
</evidence>
<comment type="catalytic activity">
    <reaction evidence="8">
        <text>3'-dephospho-CoA + ATP = ADP + CoA + H(+)</text>
        <dbReference type="Rhea" id="RHEA:18245"/>
        <dbReference type="ChEBI" id="CHEBI:15378"/>
        <dbReference type="ChEBI" id="CHEBI:30616"/>
        <dbReference type="ChEBI" id="CHEBI:57287"/>
        <dbReference type="ChEBI" id="CHEBI:57328"/>
        <dbReference type="ChEBI" id="CHEBI:456216"/>
        <dbReference type="EC" id="2.7.1.24"/>
    </reaction>
</comment>
<dbReference type="SUPFAM" id="SSF52540">
    <property type="entry name" value="P-loop containing nucleoside triphosphate hydrolases"/>
    <property type="match status" value="1"/>
</dbReference>
<evidence type="ECO:0000256" key="7">
    <source>
        <dbReference type="ARBA" id="ARBA00022993"/>
    </source>
</evidence>
<proteinExistence type="inferred from homology"/>
<dbReference type="PANTHER" id="PTHR10695:SF46">
    <property type="entry name" value="BIFUNCTIONAL COENZYME A SYNTHASE-RELATED"/>
    <property type="match status" value="1"/>
</dbReference>
<feature type="binding site" evidence="8">
    <location>
        <begin position="11"/>
        <end position="16"/>
    </location>
    <ligand>
        <name>ATP</name>
        <dbReference type="ChEBI" id="CHEBI:30616"/>
    </ligand>
</feature>
<evidence type="ECO:0000256" key="6">
    <source>
        <dbReference type="ARBA" id="ARBA00022840"/>
    </source>
</evidence>
<evidence type="ECO:0000256" key="5">
    <source>
        <dbReference type="ARBA" id="ARBA00022777"/>
    </source>
</evidence>
<dbReference type="AlphaFoldDB" id="A0A7C4U214"/>
<name>A0A7C4U214_9BACT</name>
<comment type="similarity">
    <text evidence="1 8">Belongs to the CoaE family.</text>
</comment>
<evidence type="ECO:0000256" key="3">
    <source>
        <dbReference type="ARBA" id="ARBA00022679"/>
    </source>
</evidence>
<dbReference type="PANTHER" id="PTHR10695">
    <property type="entry name" value="DEPHOSPHO-COA KINASE-RELATED"/>
    <property type="match status" value="1"/>
</dbReference>
<organism evidence="10">
    <name type="scientific">Caldisericum exile</name>
    <dbReference type="NCBI Taxonomy" id="693075"/>
    <lineage>
        <taxon>Bacteria</taxon>
        <taxon>Pseudomonadati</taxon>
        <taxon>Caldisericota/Cryosericota group</taxon>
        <taxon>Caldisericota</taxon>
        <taxon>Caldisericia</taxon>
        <taxon>Caldisericales</taxon>
        <taxon>Caldisericaceae</taxon>
        <taxon>Caldisericum</taxon>
    </lineage>
</organism>
<dbReference type="GO" id="GO:0004140">
    <property type="term" value="F:dephospho-CoA kinase activity"/>
    <property type="evidence" value="ECO:0007669"/>
    <property type="project" value="UniProtKB-UniRule"/>
</dbReference>
<comment type="pathway">
    <text evidence="8">Cofactor biosynthesis; coenzyme A biosynthesis; CoA from (R)-pantothenate: step 5/5.</text>
</comment>
<dbReference type="HAMAP" id="MF_00376">
    <property type="entry name" value="Dephospho_CoA_kinase"/>
    <property type="match status" value="1"/>
</dbReference>
<dbReference type="InterPro" id="IPR027417">
    <property type="entry name" value="P-loop_NTPase"/>
</dbReference>
<dbReference type="EMBL" id="DTHV01000022">
    <property type="protein sequence ID" value="HGW59965.1"/>
    <property type="molecule type" value="Genomic_DNA"/>
</dbReference>
<evidence type="ECO:0000256" key="8">
    <source>
        <dbReference type="HAMAP-Rule" id="MF_00376"/>
    </source>
</evidence>
<evidence type="ECO:0000313" key="10">
    <source>
        <dbReference type="EMBL" id="HGW59965.1"/>
    </source>
</evidence>
<comment type="function">
    <text evidence="8">Catalyzes the phosphorylation of the 3'-hydroxyl group of dephosphocoenzyme A to form coenzyme A.</text>
</comment>
<keyword evidence="4 8" id="KW-0547">Nucleotide-binding</keyword>
<dbReference type="EC" id="2.7.1.24" evidence="8 9"/>
<dbReference type="GO" id="GO:0005524">
    <property type="term" value="F:ATP binding"/>
    <property type="evidence" value="ECO:0007669"/>
    <property type="project" value="UniProtKB-UniRule"/>
</dbReference>
<keyword evidence="5 8" id="KW-0418">Kinase</keyword>
<evidence type="ECO:0000256" key="2">
    <source>
        <dbReference type="ARBA" id="ARBA00022490"/>
    </source>
</evidence>
<keyword evidence="7 8" id="KW-0173">Coenzyme A biosynthesis</keyword>
<accession>A0A7C4U214</accession>
<protein>
    <recommendedName>
        <fullName evidence="8 9">Dephospho-CoA kinase</fullName>
        <ecNumber evidence="8 9">2.7.1.24</ecNumber>
    </recommendedName>
    <alternativeName>
        <fullName evidence="8">Dephosphocoenzyme A kinase</fullName>
    </alternativeName>
</protein>
<comment type="caution">
    <text evidence="10">The sequence shown here is derived from an EMBL/GenBank/DDBJ whole genome shotgun (WGS) entry which is preliminary data.</text>
</comment>